<protein>
    <submittedName>
        <fullName evidence="3">Uncharacterized protein</fullName>
    </submittedName>
</protein>
<keyword evidence="2" id="KW-0732">Signal</keyword>
<evidence type="ECO:0000313" key="3">
    <source>
        <dbReference type="EMBL" id="KAK8049935.1"/>
    </source>
</evidence>
<evidence type="ECO:0000313" key="4">
    <source>
        <dbReference type="Proteomes" id="UP001480595"/>
    </source>
</evidence>
<accession>A0ABR1TTF5</accession>
<dbReference type="Proteomes" id="UP001480595">
    <property type="component" value="Unassembled WGS sequence"/>
</dbReference>
<dbReference type="RefSeq" id="XP_066712184.1">
    <property type="nucleotide sequence ID" value="XM_066863074.1"/>
</dbReference>
<gene>
    <name evidence="3" type="ORF">PG994_011665</name>
</gene>
<feature type="region of interest" description="Disordered" evidence="1">
    <location>
        <begin position="71"/>
        <end position="132"/>
    </location>
</feature>
<dbReference type="GeneID" id="92096137"/>
<evidence type="ECO:0000256" key="2">
    <source>
        <dbReference type="SAM" id="SignalP"/>
    </source>
</evidence>
<dbReference type="EMBL" id="JAQQWL010000011">
    <property type="protein sequence ID" value="KAK8049935.1"/>
    <property type="molecule type" value="Genomic_DNA"/>
</dbReference>
<reference evidence="3 4" key="1">
    <citation type="submission" date="2023-01" db="EMBL/GenBank/DDBJ databases">
        <title>Analysis of 21 Apiospora genomes using comparative genomics revels a genus with tremendous synthesis potential of carbohydrate active enzymes and secondary metabolites.</title>
        <authorList>
            <person name="Sorensen T."/>
        </authorList>
    </citation>
    <scope>NUCLEOTIDE SEQUENCE [LARGE SCALE GENOMIC DNA]</scope>
    <source>
        <strain evidence="3 4">CBS 135458</strain>
    </source>
</reference>
<name>A0ABR1TTF5_9PEZI</name>
<evidence type="ECO:0000256" key="1">
    <source>
        <dbReference type="SAM" id="MobiDB-lite"/>
    </source>
</evidence>
<proteinExistence type="predicted"/>
<organism evidence="3 4">
    <name type="scientific">Apiospora phragmitis</name>
    <dbReference type="NCBI Taxonomy" id="2905665"/>
    <lineage>
        <taxon>Eukaryota</taxon>
        <taxon>Fungi</taxon>
        <taxon>Dikarya</taxon>
        <taxon>Ascomycota</taxon>
        <taxon>Pezizomycotina</taxon>
        <taxon>Sordariomycetes</taxon>
        <taxon>Xylariomycetidae</taxon>
        <taxon>Amphisphaeriales</taxon>
        <taxon>Apiosporaceae</taxon>
        <taxon>Apiospora</taxon>
    </lineage>
</organism>
<feature type="compositionally biased region" description="Low complexity" evidence="1">
    <location>
        <begin position="72"/>
        <end position="132"/>
    </location>
</feature>
<keyword evidence="4" id="KW-1185">Reference proteome</keyword>
<feature type="chain" id="PRO_5046341713" evidence="2">
    <location>
        <begin position="21"/>
        <end position="154"/>
    </location>
</feature>
<sequence length="154" mass="16179">MQFFKVTVIACVAALGMVNCHWHAPRPLWSVQQLRCRYDHRHPGYGFSYPCGQLFDWRRWYHHHGPCRRFHPTTPETGATGTPTGTPATGTGTAATATSGTGETGTGTATTDQPTTPAPSDTSAPPSSAAAAHPTGVMGIAAALGGAVLFANNF</sequence>
<feature type="signal peptide" evidence="2">
    <location>
        <begin position="1"/>
        <end position="20"/>
    </location>
</feature>
<comment type="caution">
    <text evidence="3">The sequence shown here is derived from an EMBL/GenBank/DDBJ whole genome shotgun (WGS) entry which is preliminary data.</text>
</comment>